<dbReference type="Gene3D" id="3.40.190.10">
    <property type="entry name" value="Periplasmic binding protein-like II"/>
    <property type="match status" value="2"/>
</dbReference>
<dbReference type="GO" id="GO:0015888">
    <property type="term" value="P:thiamine transport"/>
    <property type="evidence" value="ECO:0007669"/>
    <property type="project" value="TreeGrafter"/>
</dbReference>
<sequence>MTSREEKYLELKRAHAAGRMDRRSFLRRAGALGIVPLVIPAHMRPAFANAEELVVVNWGGPAEAAYMNAFGEPFTEETGIPVFIDGTGPSVGRIRAMVEANAVVWDVCDSGVAGAINLGPGGYLEPIDYSIVSAERCRPEFVWEHGIGNYLFCNVLTYNTEAFEEAPTTWADMWDVEKFPGGRTMRRNVLGGVMESALQAAGVAKEDVYDTLGTADGRALAFEKLEELKPHTLYWSSASESQQLYRTGEVTIGNIWHTRSRGLRNDSNGQFTWTWNQGQLTAGAWLVPRGNPAGAEAAMRFIAVAQEPENQVLLLEVMGNGPINPEAAALVPEELRADDPGQPENYDLMLADSEAFYSEYYDEVQERYLELIS</sequence>
<dbReference type="InterPro" id="IPR006311">
    <property type="entry name" value="TAT_signal"/>
</dbReference>
<gene>
    <name evidence="6" type="ORF">CCR87_15070</name>
</gene>
<comment type="similarity">
    <text evidence="2">Belongs to the bacterial solute-binding protein 1 family.</text>
</comment>
<evidence type="ECO:0000256" key="1">
    <source>
        <dbReference type="ARBA" id="ARBA00004418"/>
    </source>
</evidence>
<accession>A0A934WIZ5</accession>
<dbReference type="GO" id="GO:0030975">
    <property type="term" value="F:thiamine binding"/>
    <property type="evidence" value="ECO:0007669"/>
    <property type="project" value="TreeGrafter"/>
</dbReference>
<reference evidence="6" key="1">
    <citation type="submission" date="2017-05" db="EMBL/GenBank/DDBJ databases">
        <authorList>
            <person name="Imhoff J.F."/>
            <person name="Rahn T."/>
            <person name="Kuenzel S."/>
            <person name="Neulinger S.C."/>
        </authorList>
    </citation>
    <scope>NUCLEOTIDE SEQUENCE</scope>
    <source>
        <strain evidence="6">LMG 28126</strain>
    </source>
</reference>
<reference evidence="6" key="2">
    <citation type="journal article" date="2020" name="Microorganisms">
        <title>Osmotic Adaptation and Compatible Solute Biosynthesis of Phototrophic Bacteria as Revealed from Genome Analyses.</title>
        <authorList>
            <person name="Imhoff J.F."/>
            <person name="Rahn T."/>
            <person name="Kunzel S."/>
            <person name="Keller A."/>
            <person name="Neulinger S.C."/>
        </authorList>
    </citation>
    <scope>NUCLEOTIDE SEQUENCE</scope>
    <source>
        <strain evidence="6">LMG 28126</strain>
    </source>
</reference>
<dbReference type="PANTHER" id="PTHR30006:SF3">
    <property type="entry name" value="THIAMINE-BINDING PERIPLASMIC PROTEIN"/>
    <property type="match status" value="1"/>
</dbReference>
<dbReference type="CDD" id="cd13589">
    <property type="entry name" value="PBP2_polyamine_RpCGA009"/>
    <property type="match status" value="1"/>
</dbReference>
<evidence type="ECO:0000256" key="3">
    <source>
        <dbReference type="ARBA" id="ARBA00022448"/>
    </source>
</evidence>
<dbReference type="GO" id="GO:0030288">
    <property type="term" value="C:outer membrane-bounded periplasmic space"/>
    <property type="evidence" value="ECO:0007669"/>
    <property type="project" value="TreeGrafter"/>
</dbReference>
<keyword evidence="4" id="KW-0732">Signal</keyword>
<dbReference type="SUPFAM" id="SSF53850">
    <property type="entry name" value="Periplasmic binding protein-like II"/>
    <property type="match status" value="1"/>
</dbReference>
<organism evidence="6 7">
    <name type="scientific">Rhodobaculum claviforme</name>
    <dbReference type="NCBI Taxonomy" id="1549854"/>
    <lineage>
        <taxon>Bacteria</taxon>
        <taxon>Pseudomonadati</taxon>
        <taxon>Pseudomonadota</taxon>
        <taxon>Alphaproteobacteria</taxon>
        <taxon>Rhodobacterales</taxon>
        <taxon>Paracoccaceae</taxon>
        <taxon>Rhodobaculum</taxon>
    </lineage>
</organism>
<dbReference type="Proteomes" id="UP000706333">
    <property type="component" value="Unassembled WGS sequence"/>
</dbReference>
<evidence type="ECO:0000256" key="2">
    <source>
        <dbReference type="ARBA" id="ARBA00008520"/>
    </source>
</evidence>
<evidence type="ECO:0008006" key="8">
    <source>
        <dbReference type="Google" id="ProtNLM"/>
    </source>
</evidence>
<keyword evidence="3" id="KW-0813">Transport</keyword>
<keyword evidence="5" id="KW-0574">Periplasm</keyword>
<evidence type="ECO:0000313" key="7">
    <source>
        <dbReference type="Proteomes" id="UP000706333"/>
    </source>
</evidence>
<evidence type="ECO:0000256" key="5">
    <source>
        <dbReference type="ARBA" id="ARBA00022764"/>
    </source>
</evidence>
<protein>
    <recommendedName>
        <fullName evidence="8">Spermidine/putrescine transport system substrate-binding protein</fullName>
    </recommendedName>
</protein>
<dbReference type="InterPro" id="IPR006059">
    <property type="entry name" value="SBP"/>
</dbReference>
<dbReference type="RefSeq" id="WP_201158398.1">
    <property type="nucleotide sequence ID" value="NZ_NHSD01000316.1"/>
</dbReference>
<keyword evidence="7" id="KW-1185">Reference proteome</keyword>
<dbReference type="PROSITE" id="PS51318">
    <property type="entry name" value="TAT"/>
    <property type="match status" value="1"/>
</dbReference>
<dbReference type="Pfam" id="PF13416">
    <property type="entry name" value="SBP_bac_8"/>
    <property type="match status" value="1"/>
</dbReference>
<dbReference type="EMBL" id="NHSD01000316">
    <property type="protein sequence ID" value="MBK5928635.1"/>
    <property type="molecule type" value="Genomic_DNA"/>
</dbReference>
<dbReference type="PANTHER" id="PTHR30006">
    <property type="entry name" value="THIAMINE-BINDING PERIPLASMIC PROTEIN-RELATED"/>
    <property type="match status" value="1"/>
</dbReference>
<proteinExistence type="inferred from homology"/>
<dbReference type="GO" id="GO:0030976">
    <property type="term" value="F:thiamine pyrophosphate binding"/>
    <property type="evidence" value="ECO:0007669"/>
    <property type="project" value="TreeGrafter"/>
</dbReference>
<evidence type="ECO:0000313" key="6">
    <source>
        <dbReference type="EMBL" id="MBK5928635.1"/>
    </source>
</evidence>
<evidence type="ECO:0000256" key="4">
    <source>
        <dbReference type="ARBA" id="ARBA00022729"/>
    </source>
</evidence>
<comment type="subcellular location">
    <subcellularLocation>
        <location evidence="1">Periplasm</location>
    </subcellularLocation>
</comment>
<comment type="caution">
    <text evidence="6">The sequence shown here is derived from an EMBL/GenBank/DDBJ whole genome shotgun (WGS) entry which is preliminary data.</text>
</comment>
<name>A0A934WIZ5_9RHOB</name>
<dbReference type="AlphaFoldDB" id="A0A934WIZ5"/>